<dbReference type="AlphaFoldDB" id="A0A9W3GGL1"/>
<feature type="compositionally biased region" description="Basic and acidic residues" evidence="1">
    <location>
        <begin position="185"/>
        <end position="196"/>
    </location>
</feature>
<dbReference type="GO" id="GO:0016020">
    <property type="term" value="C:membrane"/>
    <property type="evidence" value="ECO:0007669"/>
    <property type="project" value="TreeGrafter"/>
</dbReference>
<reference evidence="2" key="1">
    <citation type="submission" date="2025-08" db="UniProtKB">
        <authorList>
            <consortium name="RefSeq"/>
        </authorList>
    </citation>
    <scope>IDENTIFICATION</scope>
</reference>
<dbReference type="RefSeq" id="XP_045378545.1">
    <property type="nucleotide sequence ID" value="XM_045522589.1"/>
</dbReference>
<feature type="non-terminal residue" evidence="2">
    <location>
        <position position="244"/>
    </location>
</feature>
<organism evidence="2">
    <name type="scientific">Camelus bactrianus</name>
    <name type="common">Bactrian camel</name>
    <dbReference type="NCBI Taxonomy" id="9837"/>
    <lineage>
        <taxon>Eukaryota</taxon>
        <taxon>Metazoa</taxon>
        <taxon>Chordata</taxon>
        <taxon>Craniata</taxon>
        <taxon>Vertebrata</taxon>
        <taxon>Euteleostomi</taxon>
        <taxon>Mammalia</taxon>
        <taxon>Eutheria</taxon>
        <taxon>Laurasiatheria</taxon>
        <taxon>Artiodactyla</taxon>
        <taxon>Tylopoda</taxon>
        <taxon>Camelidae</taxon>
        <taxon>Camelus</taxon>
    </lineage>
</organism>
<dbReference type="PANTHER" id="PTHR13944:SF18">
    <property type="entry name" value="A-KINASE ANCHOR PROTEIN 13"/>
    <property type="match status" value="1"/>
</dbReference>
<dbReference type="PANTHER" id="PTHR13944">
    <property type="entry name" value="AGAP007712-PA"/>
    <property type="match status" value="1"/>
</dbReference>
<evidence type="ECO:0000313" key="2">
    <source>
        <dbReference type="RefSeq" id="XP_045378545.1"/>
    </source>
</evidence>
<feature type="region of interest" description="Disordered" evidence="1">
    <location>
        <begin position="161"/>
        <end position="201"/>
    </location>
</feature>
<evidence type="ECO:0000256" key="1">
    <source>
        <dbReference type="SAM" id="MobiDB-lite"/>
    </source>
</evidence>
<dbReference type="GO" id="GO:0005078">
    <property type="term" value="F:MAP-kinase scaffold activity"/>
    <property type="evidence" value="ECO:0007669"/>
    <property type="project" value="TreeGrafter"/>
</dbReference>
<accession>A0A9W3GGL1</accession>
<gene>
    <name evidence="2" type="primary">LOC123619080</name>
</gene>
<dbReference type="InterPro" id="IPR051632">
    <property type="entry name" value="Rho_GEF"/>
</dbReference>
<proteinExistence type="predicted"/>
<dbReference type="GO" id="GO:0043123">
    <property type="term" value="P:positive regulation of canonical NF-kappaB signal transduction"/>
    <property type="evidence" value="ECO:0007669"/>
    <property type="project" value="TreeGrafter"/>
</dbReference>
<protein>
    <submittedName>
        <fullName evidence="2">A-kinase anchor protein 13-like</fullName>
    </submittedName>
</protein>
<name>A0A9W3GGL1_CAMBA</name>
<sequence>MDVEQLQQKDQQILLLLEEKEMIFRDMTECSSPMPEDGSPTHSSRILFRSNTEEALKGGPLMKSAINEGNRFPASVSSLIPPGPPFSFISVACLLLVHQILLNVLNILKENIQRSSQLAKVEILQGLVSGSLGGTLGQAVSSPVEQEGVVGPVSLPRRAETFGGFDSHQMNASKGSEKEEGDDGQDLRRTESDSGLKKGGNGNLVFMLKRNSEQVIQSVVHLHELLSTLQGVGLQKERHNAAPT</sequence>
<dbReference type="GO" id="GO:0015629">
    <property type="term" value="C:actin cytoskeleton"/>
    <property type="evidence" value="ECO:0007669"/>
    <property type="project" value="TreeGrafter"/>
</dbReference>
<dbReference type="GO" id="GO:0071875">
    <property type="term" value="P:adrenergic receptor signaling pathway"/>
    <property type="evidence" value="ECO:0007669"/>
    <property type="project" value="TreeGrafter"/>
</dbReference>
<dbReference type="GO" id="GO:0035023">
    <property type="term" value="P:regulation of Rho protein signal transduction"/>
    <property type="evidence" value="ECO:0007669"/>
    <property type="project" value="TreeGrafter"/>
</dbReference>